<dbReference type="Pfam" id="PF13540">
    <property type="entry name" value="RCC1_2"/>
    <property type="match status" value="5"/>
</dbReference>
<accession>A0ABQ2NDR0</accession>
<dbReference type="PROSITE" id="PS50012">
    <property type="entry name" value="RCC1_3"/>
    <property type="match status" value="3"/>
</dbReference>
<dbReference type="Proteomes" id="UP000655410">
    <property type="component" value="Unassembled WGS sequence"/>
</dbReference>
<dbReference type="InterPro" id="IPR009091">
    <property type="entry name" value="RCC1/BLIP-II"/>
</dbReference>
<sequence>MTVVAISAGNEHCLALMEGGTVVAWGSNTHNQLAVPDGLTDVVAIAAGGYYNLALKRDGTVAAWGSEPWGLTWTPEGLAGVIAIAAGATSFALALKENGSIVAWGNNHSGESSVPMPTRPEGFRAIAAGSTNGLAVTGYGDVAAWGMYGRTPAAGLVPEQVRLGCAAIAAGGEHALGLTQRGVFAWGNARNKFGVLDVPDGLEGALAISAADFHNVALRNDGTVAVWGCNDAMGSLAVPDGLADVVAISAGTYVGLALRDDGTVVSWGSARAEVPPELSRG</sequence>
<evidence type="ECO:0000313" key="2">
    <source>
        <dbReference type="Proteomes" id="UP000655410"/>
    </source>
</evidence>
<dbReference type="InterPro" id="IPR000408">
    <property type="entry name" value="Reg_chr_condens"/>
</dbReference>
<evidence type="ECO:0008006" key="3">
    <source>
        <dbReference type="Google" id="ProtNLM"/>
    </source>
</evidence>
<protein>
    <recommendedName>
        <fullName evidence="3">Chromosome condensation regulator RCC1</fullName>
    </recommendedName>
</protein>
<gene>
    <name evidence="1" type="ORF">GCM10011584_34330</name>
</gene>
<dbReference type="PANTHER" id="PTHR45982">
    <property type="entry name" value="REGULATOR OF CHROMOSOME CONDENSATION"/>
    <property type="match status" value="1"/>
</dbReference>
<dbReference type="PANTHER" id="PTHR45982:SF1">
    <property type="entry name" value="REGULATOR OF CHROMOSOME CONDENSATION"/>
    <property type="match status" value="1"/>
</dbReference>
<dbReference type="Gene3D" id="2.130.10.30">
    <property type="entry name" value="Regulator of chromosome condensation 1/beta-lactamase-inhibitor protein II"/>
    <property type="match status" value="2"/>
</dbReference>
<evidence type="ECO:0000313" key="1">
    <source>
        <dbReference type="EMBL" id="GGO94091.1"/>
    </source>
</evidence>
<name>A0ABQ2NDR0_9ACTN</name>
<comment type="caution">
    <text evidence="1">The sequence shown here is derived from an EMBL/GenBank/DDBJ whole genome shotgun (WGS) entry which is preliminary data.</text>
</comment>
<reference evidence="2" key="1">
    <citation type="journal article" date="2019" name="Int. J. Syst. Evol. Microbiol.">
        <title>The Global Catalogue of Microorganisms (GCM) 10K type strain sequencing project: providing services to taxonomists for standard genome sequencing and annotation.</title>
        <authorList>
            <consortium name="The Broad Institute Genomics Platform"/>
            <consortium name="The Broad Institute Genome Sequencing Center for Infectious Disease"/>
            <person name="Wu L."/>
            <person name="Ma J."/>
        </authorList>
    </citation>
    <scope>NUCLEOTIDE SEQUENCE [LARGE SCALE GENOMIC DNA]</scope>
    <source>
        <strain evidence="2">CGMCC 4.7371</strain>
    </source>
</reference>
<keyword evidence="2" id="KW-1185">Reference proteome</keyword>
<dbReference type="RefSeq" id="WP_188785336.1">
    <property type="nucleotide sequence ID" value="NZ_BMNI01000016.1"/>
</dbReference>
<dbReference type="SUPFAM" id="SSF50985">
    <property type="entry name" value="RCC1/BLIP-II"/>
    <property type="match status" value="2"/>
</dbReference>
<dbReference type="InterPro" id="IPR051553">
    <property type="entry name" value="Ran_GTPase-activating"/>
</dbReference>
<dbReference type="EMBL" id="BMNI01000016">
    <property type="protein sequence ID" value="GGO94091.1"/>
    <property type="molecule type" value="Genomic_DNA"/>
</dbReference>
<organism evidence="1 2">
    <name type="scientific">Nocardioides phosphati</name>
    <dbReference type="NCBI Taxonomy" id="1867775"/>
    <lineage>
        <taxon>Bacteria</taxon>
        <taxon>Bacillati</taxon>
        <taxon>Actinomycetota</taxon>
        <taxon>Actinomycetes</taxon>
        <taxon>Propionibacteriales</taxon>
        <taxon>Nocardioidaceae</taxon>
        <taxon>Nocardioides</taxon>
    </lineage>
</organism>
<proteinExistence type="predicted"/>